<feature type="transmembrane region" description="Helical" evidence="8">
    <location>
        <begin position="225"/>
        <end position="244"/>
    </location>
</feature>
<dbReference type="Gene3D" id="1.20.1730.10">
    <property type="entry name" value="Sodium/glucose cotransporter"/>
    <property type="match status" value="1"/>
</dbReference>
<comment type="subcellular location">
    <subcellularLocation>
        <location evidence="1">Membrane</location>
        <topology evidence="1">Multi-pass membrane protein</topology>
    </subcellularLocation>
</comment>
<proteinExistence type="inferred from homology"/>
<evidence type="ECO:0000256" key="4">
    <source>
        <dbReference type="ARBA" id="ARBA00022692"/>
    </source>
</evidence>
<keyword evidence="5 8" id="KW-1133">Transmembrane helix</keyword>
<gene>
    <name evidence="9" type="ORF">ABID37_001005</name>
</gene>
<accession>A0ABV2MWE1</accession>
<feature type="transmembrane region" description="Helical" evidence="8">
    <location>
        <begin position="359"/>
        <end position="377"/>
    </location>
</feature>
<dbReference type="PROSITE" id="PS50283">
    <property type="entry name" value="NA_SOLUT_SYMP_3"/>
    <property type="match status" value="1"/>
</dbReference>
<feature type="transmembrane region" description="Helical" evidence="8">
    <location>
        <begin position="310"/>
        <end position="338"/>
    </location>
</feature>
<dbReference type="PANTHER" id="PTHR48086">
    <property type="entry name" value="SODIUM/PROLINE SYMPORTER-RELATED"/>
    <property type="match status" value="1"/>
</dbReference>
<feature type="transmembrane region" description="Helical" evidence="8">
    <location>
        <begin position="265"/>
        <end position="290"/>
    </location>
</feature>
<keyword evidence="3" id="KW-0813">Transport</keyword>
<keyword evidence="10" id="KW-1185">Reference proteome</keyword>
<feature type="transmembrane region" description="Helical" evidence="8">
    <location>
        <begin position="187"/>
        <end position="205"/>
    </location>
</feature>
<dbReference type="Pfam" id="PF00474">
    <property type="entry name" value="SSF"/>
    <property type="match status" value="1"/>
</dbReference>
<feature type="transmembrane region" description="Helical" evidence="8">
    <location>
        <begin position="74"/>
        <end position="95"/>
    </location>
</feature>
<evidence type="ECO:0000256" key="2">
    <source>
        <dbReference type="ARBA" id="ARBA00006434"/>
    </source>
</evidence>
<sequence>MMIFVFVLVMALSIAAAAAARFGIKNLDINHMLVAGRSMPAFLVFVLAVGEVYSIGSILAFPAGIYAKGLESAYWYMGYLLLAYPFAYFTAPLIWRAAKRHNALTVPEVFGRHFESRNLEIVMSIGALIAVATWGQFQFVGIQVALGELGLELSPAGLLGAAGCLAFVYVGLAGVKGSAFVAFIKDIAMMVGIVAVGVAAFWAIWGAPAEPMPISMPASHLSMTGPALTFAITTILFQGFGLYLQPSVSPFVFTGKSEAAVKSATVFMPLYLIMLPFGAIVALYALTAFPNAGNANRIFLDVAHGLLPPWLVGFVIAGACLAGILVLSVNALSCSAIVTRNLLPSVPVTAQRRWTRITIAVFLIVAASLTLVVPKLMIGVLNFSNYIAIQFGAAWLAVFFGRRVSATSVGSGLVVGVVAAVVLYATEVNFGGANVGLVAFAANLAITFGLDWLMPSKTPCKPVALGNNASAV</sequence>
<feature type="transmembrane region" description="Helical" evidence="8">
    <location>
        <begin position="408"/>
        <end position="426"/>
    </location>
</feature>
<reference evidence="9 10" key="1">
    <citation type="submission" date="2024-06" db="EMBL/GenBank/DDBJ databases">
        <title>Genomic Encyclopedia of Type Strains, Phase IV (KMG-IV): sequencing the most valuable type-strain genomes for metagenomic binning, comparative biology and taxonomic classification.</title>
        <authorList>
            <person name="Goeker M."/>
        </authorList>
    </citation>
    <scope>NUCLEOTIDE SEQUENCE [LARGE SCALE GENOMIC DNA]</scope>
    <source>
        <strain evidence="9 10">DSM 27865</strain>
    </source>
</reference>
<dbReference type="Proteomes" id="UP001549076">
    <property type="component" value="Unassembled WGS sequence"/>
</dbReference>
<dbReference type="InterPro" id="IPR038377">
    <property type="entry name" value="Na/Glc_symporter_sf"/>
</dbReference>
<feature type="transmembrane region" description="Helical" evidence="8">
    <location>
        <begin position="156"/>
        <end position="175"/>
    </location>
</feature>
<protein>
    <submittedName>
        <fullName evidence="9">SSS family solute:Na+ symporter</fullName>
    </submittedName>
</protein>
<evidence type="ECO:0000256" key="8">
    <source>
        <dbReference type="SAM" id="Phobius"/>
    </source>
</evidence>
<name>A0ABV2MWE1_9HYPH</name>
<dbReference type="RefSeq" id="WP_354193012.1">
    <property type="nucleotide sequence ID" value="NZ_JBEPML010000002.1"/>
</dbReference>
<dbReference type="EMBL" id="JBEPML010000002">
    <property type="protein sequence ID" value="MET3790814.1"/>
    <property type="molecule type" value="Genomic_DNA"/>
</dbReference>
<evidence type="ECO:0000256" key="6">
    <source>
        <dbReference type="ARBA" id="ARBA00023136"/>
    </source>
</evidence>
<keyword evidence="4 8" id="KW-0812">Transmembrane</keyword>
<evidence type="ECO:0000313" key="10">
    <source>
        <dbReference type="Proteomes" id="UP001549076"/>
    </source>
</evidence>
<feature type="transmembrane region" description="Helical" evidence="8">
    <location>
        <begin position="432"/>
        <end position="453"/>
    </location>
</feature>
<comment type="similarity">
    <text evidence="2 7">Belongs to the sodium:solute symporter (SSF) (TC 2.A.21) family.</text>
</comment>
<evidence type="ECO:0000256" key="7">
    <source>
        <dbReference type="RuleBase" id="RU362091"/>
    </source>
</evidence>
<organism evidence="9 10">
    <name type="scientific">Aquamicrobium terrae</name>
    <dbReference type="NCBI Taxonomy" id="1324945"/>
    <lineage>
        <taxon>Bacteria</taxon>
        <taxon>Pseudomonadati</taxon>
        <taxon>Pseudomonadota</taxon>
        <taxon>Alphaproteobacteria</taxon>
        <taxon>Hyphomicrobiales</taxon>
        <taxon>Phyllobacteriaceae</taxon>
        <taxon>Aquamicrobium</taxon>
    </lineage>
</organism>
<feature type="transmembrane region" description="Helical" evidence="8">
    <location>
        <begin position="43"/>
        <end position="67"/>
    </location>
</feature>
<keyword evidence="6 8" id="KW-0472">Membrane</keyword>
<evidence type="ECO:0000313" key="9">
    <source>
        <dbReference type="EMBL" id="MET3790814.1"/>
    </source>
</evidence>
<dbReference type="InterPro" id="IPR050277">
    <property type="entry name" value="Sodium:Solute_Symporter"/>
</dbReference>
<evidence type="ECO:0000256" key="5">
    <source>
        <dbReference type="ARBA" id="ARBA00022989"/>
    </source>
</evidence>
<evidence type="ECO:0000256" key="3">
    <source>
        <dbReference type="ARBA" id="ARBA00022448"/>
    </source>
</evidence>
<evidence type="ECO:0000256" key="1">
    <source>
        <dbReference type="ARBA" id="ARBA00004141"/>
    </source>
</evidence>
<comment type="caution">
    <text evidence="9">The sequence shown here is derived from an EMBL/GenBank/DDBJ whole genome shotgun (WGS) entry which is preliminary data.</text>
</comment>
<dbReference type="InterPro" id="IPR001734">
    <property type="entry name" value="Na/solute_symporter"/>
</dbReference>